<comment type="cofactor">
    <cofactor evidence="1">
        <name>Zn(2+)</name>
        <dbReference type="ChEBI" id="CHEBI:29105"/>
    </cofactor>
    <text evidence="1">Binds 1 zinc ion per subunit.</text>
</comment>
<keyword evidence="1" id="KW-0862">Zinc</keyword>
<dbReference type="GO" id="GO:0046872">
    <property type="term" value="F:metal ion binding"/>
    <property type="evidence" value="ECO:0007669"/>
    <property type="project" value="UniProtKB-KW"/>
</dbReference>
<evidence type="ECO:0000313" key="4">
    <source>
        <dbReference type="EMBL" id="TDU81065.1"/>
    </source>
</evidence>
<comment type="caution">
    <text evidence="4">The sequence shown here is derived from an EMBL/GenBank/DDBJ whole genome shotgun (WGS) entry which is preliminary data.</text>
</comment>
<evidence type="ECO:0000256" key="1">
    <source>
        <dbReference type="PIRSR" id="PIRSR606823-2"/>
    </source>
</evidence>
<feature type="binding site" evidence="1">
    <location>
        <position position="107"/>
    </location>
    <ligand>
        <name>Zn(2+)</name>
        <dbReference type="ChEBI" id="CHEBI:29105"/>
    </ligand>
</feature>
<dbReference type="GO" id="GO:0042759">
    <property type="term" value="P:long-chain fatty acid biosynthetic process"/>
    <property type="evidence" value="ECO:0007669"/>
    <property type="project" value="TreeGrafter"/>
</dbReference>
<comment type="catalytic activity">
    <reaction evidence="2">
        <text>an N-acylsphing-4-enine + H2O = sphing-4-enine + a fatty acid</text>
        <dbReference type="Rhea" id="RHEA:20856"/>
        <dbReference type="ChEBI" id="CHEBI:15377"/>
        <dbReference type="ChEBI" id="CHEBI:28868"/>
        <dbReference type="ChEBI" id="CHEBI:52639"/>
        <dbReference type="ChEBI" id="CHEBI:57756"/>
        <dbReference type="EC" id="3.5.1.23"/>
    </reaction>
</comment>
<dbReference type="PANTHER" id="PTHR12670:SF1">
    <property type="entry name" value="NEUTRAL CERAMIDASE"/>
    <property type="match status" value="1"/>
</dbReference>
<proteinExistence type="inferred from homology"/>
<keyword evidence="5" id="KW-1185">Reference proteome</keyword>
<evidence type="ECO:0000313" key="5">
    <source>
        <dbReference type="Proteomes" id="UP000295662"/>
    </source>
</evidence>
<dbReference type="EC" id="3.5.1.23" evidence="2"/>
<keyword evidence="2" id="KW-0746">Sphingolipid metabolism</keyword>
<dbReference type="Pfam" id="PF04734">
    <property type="entry name" value="Ceramidase_alk"/>
    <property type="match status" value="1"/>
</dbReference>
<evidence type="ECO:0000256" key="2">
    <source>
        <dbReference type="RuleBase" id="RU366019"/>
    </source>
</evidence>
<keyword evidence="2" id="KW-0443">Lipid metabolism</keyword>
<evidence type="ECO:0000259" key="3">
    <source>
        <dbReference type="Pfam" id="PF04734"/>
    </source>
</evidence>
<sequence length="464" mass="50892">MLFGWAAVALTAAEKAGWKVGAASVDITPEYPVRLSGYGSRTGPHEGIQMRLHAKALALTWDASPAAIMLTVDNCGVPATMRAEVLRRLKEAGQAIEDARFSLHSSHTHCAPALPGLLPFLFGEELPEDEQAAINRYGEELTGKLVNVVKEALHKQEPARVEWSTGKVLFAMNRRFKTETGYSNSPNPYGPVDHALPVLKVTDASGKLRALFTSYACHCTTLSINKTHPDWAGCAQKELELRFPGVVAMTAIGCGADQNPYPRRDLAHVERHGVDLAKEVVRLINEPMKAVHGPLSCANQEVMLPFDTPHDRATWEQSSLDKNKATARHARHFLDCLDRGEAIPAALAYTVQVWSFSDDLLTINLPGEVVVDYGLRFKKEYDRARTWVNSYTNDVPCYIPSQRVWEEGGYEAAGAMVYYGRPNRFASGVEEIIAQAVKELVPAGFVHTAGEKIPDTPAPVPASK</sequence>
<feature type="domain" description="Neutral/alkaline non-lysosomal ceramidase N-terminal" evidence="3">
    <location>
        <begin position="19"/>
        <end position="240"/>
    </location>
</feature>
<protein>
    <recommendedName>
        <fullName evidence="2">Neutral ceramidase</fullName>
        <ecNumber evidence="2">3.5.1.23</ecNumber>
    </recommendedName>
</protein>
<dbReference type="GO" id="GO:0046512">
    <property type="term" value="P:sphingosine biosynthetic process"/>
    <property type="evidence" value="ECO:0007669"/>
    <property type="project" value="TreeGrafter"/>
</dbReference>
<dbReference type="InterPro" id="IPR006823">
    <property type="entry name" value="Ceramidase_alk"/>
</dbReference>
<dbReference type="GO" id="GO:0005576">
    <property type="term" value="C:extracellular region"/>
    <property type="evidence" value="ECO:0007669"/>
    <property type="project" value="TreeGrafter"/>
</dbReference>
<comment type="similarity">
    <text evidence="2">Belongs to the neutral ceramidase family.</text>
</comment>
<dbReference type="InterPro" id="IPR031329">
    <property type="entry name" value="NEUT/ALK_ceramidase_N"/>
</dbReference>
<dbReference type="Proteomes" id="UP000295662">
    <property type="component" value="Unassembled WGS sequence"/>
</dbReference>
<dbReference type="PANTHER" id="PTHR12670">
    <property type="entry name" value="CERAMIDASE"/>
    <property type="match status" value="1"/>
</dbReference>
<dbReference type="GO" id="GO:0016020">
    <property type="term" value="C:membrane"/>
    <property type="evidence" value="ECO:0007669"/>
    <property type="project" value="GOC"/>
</dbReference>
<dbReference type="EMBL" id="SOCA01000001">
    <property type="protein sequence ID" value="TDU81065.1"/>
    <property type="molecule type" value="Genomic_DNA"/>
</dbReference>
<reference evidence="4 5" key="1">
    <citation type="submission" date="2019-03" db="EMBL/GenBank/DDBJ databases">
        <title>Genomic Encyclopedia of Archaeal and Bacterial Type Strains, Phase II (KMG-II): from individual species to whole genera.</title>
        <authorList>
            <person name="Goeker M."/>
        </authorList>
    </citation>
    <scope>NUCLEOTIDE SEQUENCE [LARGE SCALE GENOMIC DNA]</scope>
    <source>
        <strain evidence="4 5">ATCC 25309</strain>
    </source>
</reference>
<dbReference type="GO" id="GO:0017040">
    <property type="term" value="F:N-acylsphingosine amidohydrolase activity"/>
    <property type="evidence" value="ECO:0007669"/>
    <property type="project" value="UniProtKB-UniRule"/>
</dbReference>
<organism evidence="4 5">
    <name type="scientific">Prosthecobacter fusiformis</name>
    <dbReference type="NCBI Taxonomy" id="48464"/>
    <lineage>
        <taxon>Bacteria</taxon>
        <taxon>Pseudomonadati</taxon>
        <taxon>Verrucomicrobiota</taxon>
        <taxon>Verrucomicrobiia</taxon>
        <taxon>Verrucomicrobiales</taxon>
        <taxon>Verrucomicrobiaceae</taxon>
        <taxon>Prosthecobacter</taxon>
    </lineage>
</organism>
<accession>A0A4R7SQW1</accession>
<keyword evidence="2" id="KW-0378">Hydrolase</keyword>
<dbReference type="AlphaFoldDB" id="A0A4R7SQW1"/>
<dbReference type="GO" id="GO:0046514">
    <property type="term" value="P:ceramide catabolic process"/>
    <property type="evidence" value="ECO:0007669"/>
    <property type="project" value="InterPro"/>
</dbReference>
<keyword evidence="1" id="KW-0479">Metal-binding</keyword>
<gene>
    <name evidence="4" type="ORF">EI77_00367</name>
</gene>
<name>A0A4R7SQW1_9BACT</name>
<feature type="binding site" evidence="1">
    <location>
        <position position="218"/>
    </location>
    <ligand>
        <name>Zn(2+)</name>
        <dbReference type="ChEBI" id="CHEBI:29105"/>
    </ligand>
</feature>